<dbReference type="Proteomes" id="UP001472677">
    <property type="component" value="Unassembled WGS sequence"/>
</dbReference>
<accession>A0ABR2F3Q9</accession>
<reference evidence="1 2" key="1">
    <citation type="journal article" date="2024" name="G3 (Bethesda)">
        <title>Genome assembly of Hibiscus sabdariffa L. provides insights into metabolisms of medicinal natural products.</title>
        <authorList>
            <person name="Kim T."/>
        </authorList>
    </citation>
    <scope>NUCLEOTIDE SEQUENCE [LARGE SCALE GENOMIC DNA]</scope>
    <source>
        <strain evidence="1">TK-2024</strain>
        <tissue evidence="1">Old leaves</tissue>
    </source>
</reference>
<sequence>MSNPKTETRTLKFHSLWTEALRFLKRFNQEPEWGESNTSSNLVEVTHTVTVPPMTKVTVNLIATKGYCDVPFTYSQTDTLYNGTTVTSEVEGGSYTGSNYYNIDFQTEEEGL</sequence>
<protein>
    <submittedName>
        <fullName evidence="1">Uncharacterized protein</fullName>
    </submittedName>
</protein>
<keyword evidence="2" id="KW-1185">Reference proteome</keyword>
<dbReference type="InterPro" id="IPR053237">
    <property type="entry name" value="Natterin_C"/>
</dbReference>
<name>A0ABR2F3Q9_9ROSI</name>
<proteinExistence type="predicted"/>
<dbReference type="Gene3D" id="2.170.15.10">
    <property type="entry name" value="Proaerolysin, chain A, domain 3"/>
    <property type="match status" value="1"/>
</dbReference>
<organism evidence="1 2">
    <name type="scientific">Hibiscus sabdariffa</name>
    <name type="common">roselle</name>
    <dbReference type="NCBI Taxonomy" id="183260"/>
    <lineage>
        <taxon>Eukaryota</taxon>
        <taxon>Viridiplantae</taxon>
        <taxon>Streptophyta</taxon>
        <taxon>Embryophyta</taxon>
        <taxon>Tracheophyta</taxon>
        <taxon>Spermatophyta</taxon>
        <taxon>Magnoliopsida</taxon>
        <taxon>eudicotyledons</taxon>
        <taxon>Gunneridae</taxon>
        <taxon>Pentapetalae</taxon>
        <taxon>rosids</taxon>
        <taxon>malvids</taxon>
        <taxon>Malvales</taxon>
        <taxon>Malvaceae</taxon>
        <taxon>Malvoideae</taxon>
        <taxon>Hibiscus</taxon>
    </lineage>
</organism>
<gene>
    <name evidence="1" type="ORF">V6N12_027696</name>
</gene>
<dbReference type="PANTHER" id="PTHR39244">
    <property type="entry name" value="NATTERIN-4"/>
    <property type="match status" value="1"/>
</dbReference>
<dbReference type="EMBL" id="JBBPBM010000008">
    <property type="protein sequence ID" value="KAK8571616.1"/>
    <property type="molecule type" value="Genomic_DNA"/>
</dbReference>
<comment type="caution">
    <text evidence="1">The sequence shown here is derived from an EMBL/GenBank/DDBJ whole genome shotgun (WGS) entry which is preliminary data.</text>
</comment>
<dbReference type="SUPFAM" id="SSF56973">
    <property type="entry name" value="Aerolisin/ETX pore-forming domain"/>
    <property type="match status" value="1"/>
</dbReference>
<evidence type="ECO:0000313" key="2">
    <source>
        <dbReference type="Proteomes" id="UP001472677"/>
    </source>
</evidence>
<evidence type="ECO:0000313" key="1">
    <source>
        <dbReference type="EMBL" id="KAK8571616.1"/>
    </source>
</evidence>
<dbReference type="PANTHER" id="PTHR39244:SF5">
    <property type="entry name" value="NATTERIN-3-LIKE"/>
    <property type="match status" value="1"/>
</dbReference>